<dbReference type="RefSeq" id="WP_132312107.1">
    <property type="nucleotide sequence ID" value="NZ_SMAR01000019.1"/>
</dbReference>
<dbReference type="Proteomes" id="UP000295097">
    <property type="component" value="Unassembled WGS sequence"/>
</dbReference>
<comment type="caution">
    <text evidence="1">The sequence shown here is derived from an EMBL/GenBank/DDBJ whole genome shotgun (WGS) entry which is preliminary data.</text>
</comment>
<name>A0A4R3NQR4_9HYPH</name>
<gene>
    <name evidence="1" type="ORF">EDC90_10199</name>
</gene>
<dbReference type="OrthoDB" id="8404818at2"/>
<dbReference type="AlphaFoldDB" id="A0A4R3NQR4"/>
<reference evidence="1 2" key="1">
    <citation type="submission" date="2019-03" db="EMBL/GenBank/DDBJ databases">
        <title>Freshwater and sediment microbial communities from various areas in North America, analyzing microbe dynamics in response to fracking.</title>
        <authorList>
            <person name="Lamendella R."/>
        </authorList>
    </citation>
    <scope>NUCLEOTIDE SEQUENCE [LARGE SCALE GENOMIC DNA]</scope>
    <source>
        <strain evidence="1 2">175.2</strain>
    </source>
</reference>
<accession>A0A4R3NQR4</accession>
<keyword evidence="2" id="KW-1185">Reference proteome</keyword>
<organism evidence="1 2">
    <name type="scientific">Martelella mediterranea</name>
    <dbReference type="NCBI Taxonomy" id="293089"/>
    <lineage>
        <taxon>Bacteria</taxon>
        <taxon>Pseudomonadati</taxon>
        <taxon>Pseudomonadota</taxon>
        <taxon>Alphaproteobacteria</taxon>
        <taxon>Hyphomicrobiales</taxon>
        <taxon>Aurantimonadaceae</taxon>
        <taxon>Martelella</taxon>
    </lineage>
</organism>
<proteinExistence type="predicted"/>
<evidence type="ECO:0000313" key="1">
    <source>
        <dbReference type="EMBL" id="TCT37272.1"/>
    </source>
</evidence>
<sequence length="123" mass="13648">MTDIRLHLLTDDPYKACLMVFRQGLYGLPAWAAIADSVAAIGVIPDGSRAVGYWFRGTLDSFEMQEAFRFRRQHGELFGMTAEFAAQLDDWRARRDAAEAALLASIHDAAPMQKRVAGGGKWS</sequence>
<dbReference type="EMBL" id="SMAR01000019">
    <property type="protein sequence ID" value="TCT37272.1"/>
    <property type="molecule type" value="Genomic_DNA"/>
</dbReference>
<protein>
    <submittedName>
        <fullName evidence="1">Uncharacterized protein</fullName>
    </submittedName>
</protein>
<evidence type="ECO:0000313" key="2">
    <source>
        <dbReference type="Proteomes" id="UP000295097"/>
    </source>
</evidence>